<evidence type="ECO:0000313" key="1">
    <source>
        <dbReference type="EMBL" id="ODM07463.1"/>
    </source>
</evidence>
<name>A0A1E3AFI2_9FIRM</name>
<proteinExistence type="predicted"/>
<organism evidence="1 2">
    <name type="scientific">Eisenbergiella tayi</name>
    <dbReference type="NCBI Taxonomy" id="1432052"/>
    <lineage>
        <taxon>Bacteria</taxon>
        <taxon>Bacillati</taxon>
        <taxon>Bacillota</taxon>
        <taxon>Clostridia</taxon>
        <taxon>Lachnospirales</taxon>
        <taxon>Lachnospiraceae</taxon>
        <taxon>Eisenbergiella</taxon>
    </lineage>
</organism>
<comment type="caution">
    <text evidence="1">The sequence shown here is derived from an EMBL/GenBank/DDBJ whole genome shotgun (WGS) entry which is preliminary data.</text>
</comment>
<dbReference type="Proteomes" id="UP000094067">
    <property type="component" value="Unassembled WGS sequence"/>
</dbReference>
<sequence>MEDNFFEMILAEKEKKEMAVLMACNEKTENFGLSLTEQEAQELVVCRNESLKKYRRVEFGNGILDKLIFTFCDSQYINQENYKETMEKLQDIFYCFKNEAEDQLTDDELLSFMREQFEEICMGDTEYLETTCLPRFAAAIRAGYRGYQESGGNGEYENLSQEARWDKDLYMDVVKELFW</sequence>
<reference evidence="1 2" key="1">
    <citation type="submission" date="2016-07" db="EMBL/GenBank/DDBJ databases">
        <title>Characterization of isolates of Eisenbergiella tayi derived from blood cultures, using whole genome sequencing.</title>
        <authorList>
            <person name="Burdz T."/>
            <person name="Wiebe D."/>
            <person name="Huynh C."/>
            <person name="Bernard K."/>
        </authorList>
    </citation>
    <scope>NUCLEOTIDE SEQUENCE [LARGE SCALE GENOMIC DNA]</scope>
    <source>
        <strain evidence="1 2">NML 110608</strain>
    </source>
</reference>
<dbReference type="EMBL" id="MCGH01000002">
    <property type="protein sequence ID" value="ODM07463.1"/>
    <property type="molecule type" value="Genomic_DNA"/>
</dbReference>
<dbReference type="AlphaFoldDB" id="A0A1E3AFI2"/>
<dbReference type="InterPro" id="IPR046286">
    <property type="entry name" value="DUF6323"/>
</dbReference>
<dbReference type="Pfam" id="PF19848">
    <property type="entry name" value="DUF6323"/>
    <property type="match status" value="1"/>
</dbReference>
<gene>
    <name evidence="1" type="ORF">BEI61_03353</name>
</gene>
<accession>A0A1E3AFI2</accession>
<evidence type="ECO:0000313" key="2">
    <source>
        <dbReference type="Proteomes" id="UP000094067"/>
    </source>
</evidence>
<dbReference type="RefSeq" id="WP_069153107.1">
    <property type="nucleotide sequence ID" value="NZ_MCGH01000002.1"/>
</dbReference>
<protein>
    <submittedName>
        <fullName evidence="1">Uncharacterized protein</fullName>
    </submittedName>
</protein>